<dbReference type="InterPro" id="IPR032805">
    <property type="entry name" value="Wax_synthase_dom"/>
</dbReference>
<keyword evidence="9" id="KW-0732">Signal</keyword>
<evidence type="ECO:0000256" key="1">
    <source>
        <dbReference type="ARBA" id="ARBA00004141"/>
    </source>
</evidence>
<keyword evidence="6 8" id="KW-1133">Transmembrane helix</keyword>
<evidence type="ECO:0000256" key="9">
    <source>
        <dbReference type="SAM" id="SignalP"/>
    </source>
</evidence>
<evidence type="ECO:0000259" key="10">
    <source>
        <dbReference type="Pfam" id="PF13813"/>
    </source>
</evidence>
<evidence type="ECO:0000313" key="11">
    <source>
        <dbReference type="EMBL" id="KAJ3482612.1"/>
    </source>
</evidence>
<dbReference type="GO" id="GO:0016020">
    <property type="term" value="C:membrane"/>
    <property type="evidence" value="ECO:0007669"/>
    <property type="project" value="UniProtKB-SubCell"/>
</dbReference>
<reference evidence="11" key="1">
    <citation type="submission" date="2022-07" db="EMBL/GenBank/DDBJ databases">
        <title>Genome Sequence of Physisporinus lineatus.</title>
        <authorList>
            <person name="Buettner E."/>
        </authorList>
    </citation>
    <scope>NUCLEOTIDE SEQUENCE</scope>
    <source>
        <strain evidence="11">VT162</strain>
    </source>
</reference>
<evidence type="ECO:0000256" key="6">
    <source>
        <dbReference type="ARBA" id="ARBA00022989"/>
    </source>
</evidence>
<keyword evidence="12" id="KW-1185">Reference proteome</keyword>
<dbReference type="EMBL" id="JANAWD010000265">
    <property type="protein sequence ID" value="KAJ3482612.1"/>
    <property type="molecule type" value="Genomic_DNA"/>
</dbReference>
<keyword evidence="4" id="KW-0808">Transferase</keyword>
<feature type="transmembrane region" description="Helical" evidence="8">
    <location>
        <begin position="145"/>
        <end position="171"/>
    </location>
</feature>
<keyword evidence="5 8" id="KW-0812">Transmembrane</keyword>
<proteinExistence type="inferred from homology"/>
<evidence type="ECO:0000256" key="2">
    <source>
        <dbReference type="ARBA" id="ARBA00005179"/>
    </source>
</evidence>
<feature type="signal peptide" evidence="9">
    <location>
        <begin position="1"/>
        <end position="22"/>
    </location>
</feature>
<comment type="pathway">
    <text evidence="2">Secondary metabolite biosynthesis.</text>
</comment>
<evidence type="ECO:0000256" key="7">
    <source>
        <dbReference type="ARBA" id="ARBA00023136"/>
    </source>
</evidence>
<evidence type="ECO:0000313" key="12">
    <source>
        <dbReference type="Proteomes" id="UP001212997"/>
    </source>
</evidence>
<feature type="transmembrane region" description="Helical" evidence="8">
    <location>
        <begin position="206"/>
        <end position="230"/>
    </location>
</feature>
<feature type="chain" id="PRO_5042182794" description="Wax synthase domain-containing protein" evidence="9">
    <location>
        <begin position="23"/>
        <end position="357"/>
    </location>
</feature>
<evidence type="ECO:0000256" key="8">
    <source>
        <dbReference type="SAM" id="Phobius"/>
    </source>
</evidence>
<dbReference type="AlphaFoldDB" id="A0AAD5YHS1"/>
<feature type="domain" description="Wax synthase" evidence="10">
    <location>
        <begin position="177"/>
        <end position="255"/>
    </location>
</feature>
<feature type="transmembrane region" description="Helical" evidence="8">
    <location>
        <begin position="282"/>
        <end position="306"/>
    </location>
</feature>
<gene>
    <name evidence="11" type="ORF">NLI96_g6871</name>
</gene>
<dbReference type="Proteomes" id="UP001212997">
    <property type="component" value="Unassembled WGS sequence"/>
</dbReference>
<sequence length="357" mass="39266">MILSAGFLGLSAMVLGVDLALAKEGRLKIGESSVPTSSPRTPPLTLPDRLLPPWLLDTLEVSLTLRGIGWQFGRHVNVSKEYRPLERGPFLKATAVCFVQNYLVLDICLVSFKVLPGIGESTGGSLYYSGLHPLIRYPLALSLTLLSMVTLVSGMQTCYALATLFGVAILLQSPSQWPPIMDNPFAADSLHDFWSKRWHQALRRTFVVSGGIPGYWIGGQSGFVLGTFLASGLFHEGGTYLVGRGIDHNVTLYFVLQGVGLLLERYWRYITGRRVEGAFGRMWVRIFLIASSQIACTYVSILYILARAQGSVILVDSWFRRGLAGGTIIPSSLSLATRFILPALRELSGQFLFVDVY</sequence>
<comment type="caution">
    <text evidence="11">The sequence shown here is derived from an EMBL/GenBank/DDBJ whole genome shotgun (WGS) entry which is preliminary data.</text>
</comment>
<dbReference type="PANTHER" id="PTHR31595:SF57">
    <property type="entry name" value="OS04G0481900 PROTEIN"/>
    <property type="match status" value="1"/>
</dbReference>
<dbReference type="Pfam" id="PF13813">
    <property type="entry name" value="MBOAT_2"/>
    <property type="match status" value="1"/>
</dbReference>
<evidence type="ECO:0000256" key="3">
    <source>
        <dbReference type="ARBA" id="ARBA00007282"/>
    </source>
</evidence>
<comment type="subcellular location">
    <subcellularLocation>
        <location evidence="1">Membrane</location>
        <topology evidence="1">Multi-pass membrane protein</topology>
    </subcellularLocation>
</comment>
<name>A0AAD5YHS1_9APHY</name>
<dbReference type="PANTHER" id="PTHR31595">
    <property type="entry name" value="LONG-CHAIN-ALCOHOL O-FATTY-ACYLTRANSFERASE 3-RELATED"/>
    <property type="match status" value="1"/>
</dbReference>
<protein>
    <recommendedName>
        <fullName evidence="10">Wax synthase domain-containing protein</fullName>
    </recommendedName>
</protein>
<dbReference type="GO" id="GO:0006629">
    <property type="term" value="P:lipid metabolic process"/>
    <property type="evidence" value="ECO:0007669"/>
    <property type="project" value="InterPro"/>
</dbReference>
<keyword evidence="7 8" id="KW-0472">Membrane</keyword>
<evidence type="ECO:0000256" key="5">
    <source>
        <dbReference type="ARBA" id="ARBA00022692"/>
    </source>
</evidence>
<evidence type="ECO:0000256" key="4">
    <source>
        <dbReference type="ARBA" id="ARBA00022679"/>
    </source>
</evidence>
<dbReference type="InterPro" id="IPR044851">
    <property type="entry name" value="Wax_synthase"/>
</dbReference>
<organism evidence="11 12">
    <name type="scientific">Meripilus lineatus</name>
    <dbReference type="NCBI Taxonomy" id="2056292"/>
    <lineage>
        <taxon>Eukaryota</taxon>
        <taxon>Fungi</taxon>
        <taxon>Dikarya</taxon>
        <taxon>Basidiomycota</taxon>
        <taxon>Agaricomycotina</taxon>
        <taxon>Agaricomycetes</taxon>
        <taxon>Polyporales</taxon>
        <taxon>Meripilaceae</taxon>
        <taxon>Meripilus</taxon>
    </lineage>
</organism>
<accession>A0AAD5YHS1</accession>
<dbReference type="GO" id="GO:0008374">
    <property type="term" value="F:O-acyltransferase activity"/>
    <property type="evidence" value="ECO:0007669"/>
    <property type="project" value="InterPro"/>
</dbReference>
<feature type="transmembrane region" description="Helical" evidence="8">
    <location>
        <begin position="250"/>
        <end position="270"/>
    </location>
</feature>
<comment type="similarity">
    <text evidence="3">Belongs to the wax synthase family.</text>
</comment>